<evidence type="ECO:0000313" key="2">
    <source>
        <dbReference type="Proteomes" id="UP001163603"/>
    </source>
</evidence>
<dbReference type="EMBL" id="CM047742">
    <property type="protein sequence ID" value="KAJ0034033.1"/>
    <property type="molecule type" value="Genomic_DNA"/>
</dbReference>
<name>A0ACC0YAR8_9ROSI</name>
<keyword evidence="2" id="KW-1185">Reference proteome</keyword>
<proteinExistence type="predicted"/>
<comment type="caution">
    <text evidence="1">The sequence shown here is derived from an EMBL/GenBank/DDBJ whole genome shotgun (WGS) entry which is preliminary data.</text>
</comment>
<dbReference type="Proteomes" id="UP001163603">
    <property type="component" value="Chromosome 7"/>
</dbReference>
<protein>
    <submittedName>
        <fullName evidence="1">Uncharacterized protein</fullName>
    </submittedName>
</protein>
<sequence length="259" mass="29195">MASFPENLREQMRALMDCDTLAEWEVNKLLSKANFLKKVATNLALVRLAELKRSANIAHVVHEEEVALYCRLIMDKDRVVAKFRFVQGFVWLGFIGFVLFALFLGWVDKVGQHFMSRNFQALALRASASALAQAEHVPPLATMRSRGNPPMAFPIDELGQIHWEYGFACTMCTTSTLHPKSPPKGYVTISEKLLSLQKIREGWSYYLCKTKCTSVGLIGIPNKILEWDPDYFLCPIDGDMSLEDGEEIVDRVANTSCAL</sequence>
<evidence type="ECO:0000313" key="1">
    <source>
        <dbReference type="EMBL" id="KAJ0034033.1"/>
    </source>
</evidence>
<organism evidence="1 2">
    <name type="scientific">Pistacia integerrima</name>
    <dbReference type="NCBI Taxonomy" id="434235"/>
    <lineage>
        <taxon>Eukaryota</taxon>
        <taxon>Viridiplantae</taxon>
        <taxon>Streptophyta</taxon>
        <taxon>Embryophyta</taxon>
        <taxon>Tracheophyta</taxon>
        <taxon>Spermatophyta</taxon>
        <taxon>Magnoliopsida</taxon>
        <taxon>eudicotyledons</taxon>
        <taxon>Gunneridae</taxon>
        <taxon>Pentapetalae</taxon>
        <taxon>rosids</taxon>
        <taxon>malvids</taxon>
        <taxon>Sapindales</taxon>
        <taxon>Anacardiaceae</taxon>
        <taxon>Pistacia</taxon>
    </lineage>
</organism>
<accession>A0ACC0YAR8</accession>
<reference evidence="2" key="1">
    <citation type="journal article" date="2023" name="G3 (Bethesda)">
        <title>Genome assembly and association tests identify interacting loci associated with vigor, precocity, and sex in interspecific pistachio rootstocks.</title>
        <authorList>
            <person name="Palmer W."/>
            <person name="Jacygrad E."/>
            <person name="Sagayaradj S."/>
            <person name="Cavanaugh K."/>
            <person name="Han R."/>
            <person name="Bertier L."/>
            <person name="Beede B."/>
            <person name="Kafkas S."/>
            <person name="Golino D."/>
            <person name="Preece J."/>
            <person name="Michelmore R."/>
        </authorList>
    </citation>
    <scope>NUCLEOTIDE SEQUENCE [LARGE SCALE GENOMIC DNA]</scope>
</reference>
<gene>
    <name evidence="1" type="ORF">Pint_25212</name>
</gene>